<protein>
    <submittedName>
        <fullName evidence="1">Uncharacterized protein</fullName>
    </submittedName>
</protein>
<sequence>MNNELKQILLNLAKLPHTDQQWVLKQLTAKQNAQFNKLQGHSLLRDARKFRKLSAPQIPMLQQEIPLPEACQQLHQEDPLYIAIILQQGQFSWEQQFLATCPQKHPINELVQTEVKALKPATKSLVFQQWQAQLSFQDHLETIHG</sequence>
<accession>G9EQX9</accession>
<dbReference type="RefSeq" id="WP_006871585.1">
    <property type="nucleotide sequence ID" value="NZ_JH413832.1"/>
</dbReference>
<proteinExistence type="predicted"/>
<dbReference type="EMBL" id="JH413832">
    <property type="protein sequence ID" value="EHL30350.1"/>
    <property type="molecule type" value="Genomic_DNA"/>
</dbReference>
<dbReference type="Proteomes" id="UP000002770">
    <property type="component" value="Unassembled WGS sequence"/>
</dbReference>
<dbReference type="HOGENOM" id="CLU_1784457_0_0_6"/>
<keyword evidence="2" id="KW-1185">Reference proteome</keyword>
<reference evidence="1 2" key="1">
    <citation type="journal article" date="2011" name="BMC Genomics">
        <title>Insight into cross-talk between intra-amoebal pathogens.</title>
        <authorList>
            <person name="Gimenez G."/>
            <person name="Bertelli C."/>
            <person name="Moliner C."/>
            <person name="Robert C."/>
            <person name="Raoult D."/>
            <person name="Fournier P.E."/>
            <person name="Greub G."/>
        </authorList>
    </citation>
    <scope>NUCLEOTIDE SEQUENCE [LARGE SCALE GENOMIC DNA]</scope>
    <source>
        <strain evidence="1 2">LLAP12</strain>
    </source>
</reference>
<gene>
    <name evidence="1" type="ORF">LDG_7683</name>
</gene>
<dbReference type="OrthoDB" id="5650559at2"/>
<dbReference type="eggNOG" id="ENOG5030QQ5">
    <property type="taxonomic scope" value="Bacteria"/>
</dbReference>
<evidence type="ECO:0000313" key="1">
    <source>
        <dbReference type="EMBL" id="EHL30350.1"/>
    </source>
</evidence>
<dbReference type="InParanoid" id="G9EQX9"/>
<evidence type="ECO:0000313" key="2">
    <source>
        <dbReference type="Proteomes" id="UP000002770"/>
    </source>
</evidence>
<dbReference type="AlphaFoldDB" id="G9EQX9"/>
<organism evidence="1 2">
    <name type="scientific">Legionella drancourtii LLAP12</name>
    <dbReference type="NCBI Taxonomy" id="658187"/>
    <lineage>
        <taxon>Bacteria</taxon>
        <taxon>Pseudomonadati</taxon>
        <taxon>Pseudomonadota</taxon>
        <taxon>Gammaproteobacteria</taxon>
        <taxon>Legionellales</taxon>
        <taxon>Legionellaceae</taxon>
        <taxon>Legionella</taxon>
    </lineage>
</organism>
<dbReference type="STRING" id="658187.LDG_7683"/>
<name>G9EQX9_9GAMM</name>